<dbReference type="SUPFAM" id="SSF49401">
    <property type="entry name" value="Bacterial adhesins"/>
    <property type="match status" value="1"/>
</dbReference>
<reference evidence="7 8" key="1">
    <citation type="submission" date="2020-11" db="EMBL/GenBank/DDBJ databases">
        <title>Enhanced detection system for hospital associated transmission using whole genome sequencing surveillance.</title>
        <authorList>
            <person name="Harrison L.H."/>
            <person name="Van Tyne D."/>
            <person name="Marsh J.W."/>
            <person name="Griffith M.P."/>
            <person name="Snyder D.J."/>
            <person name="Cooper V.S."/>
            <person name="Mustapha M."/>
        </authorList>
    </citation>
    <scope>NUCLEOTIDE SEQUENCE [LARGE SCALE GENOMIC DNA]</scope>
    <source>
        <strain evidence="7 8">PR00075</strain>
    </source>
</reference>
<evidence type="ECO:0000256" key="5">
    <source>
        <dbReference type="SAM" id="SignalP"/>
    </source>
</evidence>
<dbReference type="InterPro" id="IPR036937">
    <property type="entry name" value="Adhesion_dom_fimbrial_sf"/>
</dbReference>
<dbReference type="Gene3D" id="2.60.40.1090">
    <property type="entry name" value="Fimbrial-type adhesion domain"/>
    <property type="match status" value="1"/>
</dbReference>
<dbReference type="Proteomes" id="UP000614721">
    <property type="component" value="Unassembled WGS sequence"/>
</dbReference>
<gene>
    <name evidence="7" type="ORF">I4902_02190</name>
</gene>
<evidence type="ECO:0000256" key="3">
    <source>
        <dbReference type="ARBA" id="ARBA00022729"/>
    </source>
</evidence>
<feature type="chain" id="PRO_5046345133" evidence="5">
    <location>
        <begin position="25"/>
        <end position="397"/>
    </location>
</feature>
<feature type="domain" description="Fimbrial-type adhesion" evidence="6">
    <location>
        <begin position="234"/>
        <end position="396"/>
    </location>
</feature>
<dbReference type="EMBL" id="JADSJP010000002">
    <property type="protein sequence ID" value="MBG2878079.1"/>
    <property type="molecule type" value="Genomic_DNA"/>
</dbReference>
<name>A0ABS0IQF4_9GAMM</name>
<comment type="similarity">
    <text evidence="2">Belongs to the fimbrial protein family.</text>
</comment>
<dbReference type="InterPro" id="IPR050263">
    <property type="entry name" value="Bact_Fimbrial_Adh_Pro"/>
</dbReference>
<feature type="signal peptide" evidence="5">
    <location>
        <begin position="1"/>
        <end position="24"/>
    </location>
</feature>
<dbReference type="Pfam" id="PF00419">
    <property type="entry name" value="Fimbrial"/>
    <property type="match status" value="1"/>
</dbReference>
<dbReference type="InterPro" id="IPR008966">
    <property type="entry name" value="Adhesion_dom_sf"/>
</dbReference>
<accession>A0ABS0IQF4</accession>
<evidence type="ECO:0000256" key="2">
    <source>
        <dbReference type="ARBA" id="ARBA00006671"/>
    </source>
</evidence>
<keyword evidence="3 5" id="KW-0732">Signal</keyword>
<organism evidence="7 8">
    <name type="scientific">Proteus alimentorum</name>
    <dbReference type="NCBI Taxonomy" id="1973495"/>
    <lineage>
        <taxon>Bacteria</taxon>
        <taxon>Pseudomonadati</taxon>
        <taxon>Pseudomonadota</taxon>
        <taxon>Gammaproteobacteria</taxon>
        <taxon>Enterobacterales</taxon>
        <taxon>Morganellaceae</taxon>
        <taxon>Proteus</taxon>
    </lineage>
</organism>
<evidence type="ECO:0000259" key="6">
    <source>
        <dbReference type="Pfam" id="PF00419"/>
    </source>
</evidence>
<proteinExistence type="inferred from homology"/>
<comment type="subcellular location">
    <subcellularLocation>
        <location evidence="1">Fimbrium</location>
    </subcellularLocation>
</comment>
<evidence type="ECO:0000313" key="8">
    <source>
        <dbReference type="Proteomes" id="UP000614721"/>
    </source>
</evidence>
<protein>
    <submittedName>
        <fullName evidence="7">Fimbrial protein</fullName>
    </submittedName>
</protein>
<dbReference type="RefSeq" id="WP_196567580.1">
    <property type="nucleotide sequence ID" value="NZ_JADRYY010000019.1"/>
</dbReference>
<keyword evidence="4" id="KW-0281">Fimbrium</keyword>
<evidence type="ECO:0000313" key="7">
    <source>
        <dbReference type="EMBL" id="MBG2878079.1"/>
    </source>
</evidence>
<dbReference type="PANTHER" id="PTHR33420:SF3">
    <property type="entry name" value="FIMBRIAL SUBUNIT ELFA"/>
    <property type="match status" value="1"/>
</dbReference>
<keyword evidence="8" id="KW-1185">Reference proteome</keyword>
<dbReference type="InterPro" id="IPR000259">
    <property type="entry name" value="Adhesion_dom_fimbrial"/>
</dbReference>
<comment type="caution">
    <text evidence="7">The sequence shown here is derived from an EMBL/GenBank/DDBJ whole genome shotgun (WGS) entry which is preliminary data.</text>
</comment>
<dbReference type="PANTHER" id="PTHR33420">
    <property type="entry name" value="FIMBRIAL SUBUNIT ELFA-RELATED"/>
    <property type="match status" value="1"/>
</dbReference>
<evidence type="ECO:0000256" key="4">
    <source>
        <dbReference type="ARBA" id="ARBA00023263"/>
    </source>
</evidence>
<evidence type="ECO:0000256" key="1">
    <source>
        <dbReference type="ARBA" id="ARBA00004561"/>
    </source>
</evidence>
<sequence>MKNKNLLKMLLISFSLLTSISTQAYSTVNDISGHVAPIWRGSKNIQATLATPSLGTVQFGDPILDTSGKTIEAEYIPHFHLSKSSPRLYCTRGDVYRGVVSPEGIGVVLGERDGYAVIQSTVPGIGYRLEVGAVISGSYVNPKVKTWSPIGMAGASNIEIPCVSGSEFGMSVKMTLVRTNEKFEDSMAQSFYPIHVSSPYPVNLQLFDKYNSLVLVGEFTRPLKTTTNIAVKYLKDSCKYRFTNKEHLLNLGKVGSGQFKGIGSTAYGDSGQQKVDVIIDCNNVLTVSNIRASIFEAEGITPASESLRRQGVLLNNLTGQNAAQGIGVQVLINNETKPLGSDNYAYVDNDTQWDVASDYSILRGIYMFSVSGRYYQTEEKIREGKVQTTMGFTIIYR</sequence>